<feature type="repeat" description="ANK" evidence="1">
    <location>
        <begin position="178"/>
        <end position="210"/>
    </location>
</feature>
<dbReference type="Proteomes" id="UP000481153">
    <property type="component" value="Unassembled WGS sequence"/>
</dbReference>
<evidence type="ECO:0000259" key="2">
    <source>
        <dbReference type="PROSITE" id="PS50011"/>
    </source>
</evidence>
<dbReference type="AlphaFoldDB" id="A0A6G0XA55"/>
<dbReference type="PROSITE" id="PS50297">
    <property type="entry name" value="ANK_REP_REGION"/>
    <property type="match status" value="5"/>
</dbReference>
<dbReference type="GO" id="GO:0004672">
    <property type="term" value="F:protein kinase activity"/>
    <property type="evidence" value="ECO:0007669"/>
    <property type="project" value="InterPro"/>
</dbReference>
<dbReference type="PANTHER" id="PTHR22677:SF4">
    <property type="entry name" value="USHER SYNDROME TYPE-1G PROTEIN-LIKE PROTEIN"/>
    <property type="match status" value="1"/>
</dbReference>
<organism evidence="3 4">
    <name type="scientific">Aphanomyces euteiches</name>
    <dbReference type="NCBI Taxonomy" id="100861"/>
    <lineage>
        <taxon>Eukaryota</taxon>
        <taxon>Sar</taxon>
        <taxon>Stramenopiles</taxon>
        <taxon>Oomycota</taxon>
        <taxon>Saprolegniomycetes</taxon>
        <taxon>Saprolegniales</taxon>
        <taxon>Verrucalvaceae</taxon>
        <taxon>Aphanomyces</taxon>
    </lineage>
</organism>
<dbReference type="InterPro" id="IPR039323">
    <property type="entry name" value="ANKRD_45/46/60"/>
</dbReference>
<reference evidence="3 4" key="1">
    <citation type="submission" date="2019-07" db="EMBL/GenBank/DDBJ databases">
        <title>Genomics analysis of Aphanomyces spp. identifies a new class of oomycete effector associated with host adaptation.</title>
        <authorList>
            <person name="Gaulin E."/>
        </authorList>
    </citation>
    <scope>NUCLEOTIDE SEQUENCE [LARGE SCALE GENOMIC DNA]</scope>
    <source>
        <strain evidence="3 4">ATCC 201684</strain>
    </source>
</reference>
<dbReference type="SMART" id="SM00248">
    <property type="entry name" value="ANK"/>
    <property type="match status" value="6"/>
</dbReference>
<gene>
    <name evidence="3" type="ORF">Ae201684_006779</name>
</gene>
<feature type="repeat" description="ANK" evidence="1">
    <location>
        <begin position="145"/>
        <end position="177"/>
    </location>
</feature>
<dbReference type="SUPFAM" id="SSF48403">
    <property type="entry name" value="Ankyrin repeat"/>
    <property type="match status" value="1"/>
</dbReference>
<accession>A0A6G0XA55</accession>
<dbReference type="Gene3D" id="1.10.510.10">
    <property type="entry name" value="Transferase(Phosphotransferase) domain 1"/>
    <property type="match status" value="1"/>
</dbReference>
<dbReference type="PANTHER" id="PTHR22677">
    <property type="entry name" value="ANKYRIN REPEAT DOMAIN-CONTAINING PROTEIN 60"/>
    <property type="match status" value="1"/>
</dbReference>
<dbReference type="Gene3D" id="3.30.200.20">
    <property type="entry name" value="Phosphorylase Kinase, domain 1"/>
    <property type="match status" value="1"/>
</dbReference>
<dbReference type="PROSITE" id="PS50011">
    <property type="entry name" value="PROTEIN_KINASE_DOM"/>
    <property type="match status" value="1"/>
</dbReference>
<dbReference type="InterPro" id="IPR002110">
    <property type="entry name" value="Ankyrin_rpt"/>
</dbReference>
<dbReference type="InterPro" id="IPR008271">
    <property type="entry name" value="Ser/Thr_kinase_AS"/>
</dbReference>
<name>A0A6G0XA55_9STRA</name>
<dbReference type="Pfam" id="PF12796">
    <property type="entry name" value="Ank_2"/>
    <property type="match status" value="2"/>
</dbReference>
<dbReference type="Gene3D" id="1.25.40.20">
    <property type="entry name" value="Ankyrin repeat-containing domain"/>
    <property type="match status" value="2"/>
</dbReference>
<dbReference type="EMBL" id="VJMJ01000085">
    <property type="protein sequence ID" value="KAF0736967.1"/>
    <property type="molecule type" value="Genomic_DNA"/>
</dbReference>
<dbReference type="InterPro" id="IPR036770">
    <property type="entry name" value="Ankyrin_rpt-contain_sf"/>
</dbReference>
<dbReference type="PRINTS" id="PR01415">
    <property type="entry name" value="ANKYRIN"/>
</dbReference>
<keyword evidence="4" id="KW-1185">Reference proteome</keyword>
<feature type="repeat" description="ANK" evidence="1">
    <location>
        <begin position="79"/>
        <end position="111"/>
    </location>
</feature>
<keyword evidence="1" id="KW-0040">ANK repeat</keyword>
<dbReference type="VEuPathDB" id="FungiDB:AeMF1_006222"/>
<evidence type="ECO:0000313" key="4">
    <source>
        <dbReference type="Proteomes" id="UP000481153"/>
    </source>
</evidence>
<dbReference type="Pfam" id="PF07714">
    <property type="entry name" value="PK_Tyr_Ser-Thr"/>
    <property type="match status" value="1"/>
</dbReference>
<dbReference type="SUPFAM" id="SSF56112">
    <property type="entry name" value="Protein kinase-like (PK-like)"/>
    <property type="match status" value="1"/>
</dbReference>
<feature type="repeat" description="ANK" evidence="1">
    <location>
        <begin position="112"/>
        <end position="144"/>
    </location>
</feature>
<feature type="domain" description="Protein kinase" evidence="2">
    <location>
        <begin position="493"/>
        <end position="753"/>
    </location>
</feature>
<evidence type="ECO:0000313" key="3">
    <source>
        <dbReference type="EMBL" id="KAF0736967.1"/>
    </source>
</evidence>
<dbReference type="GO" id="GO:0005524">
    <property type="term" value="F:ATP binding"/>
    <property type="evidence" value="ECO:0007669"/>
    <property type="project" value="InterPro"/>
</dbReference>
<comment type="caution">
    <text evidence="3">The sequence shown here is derived from an EMBL/GenBank/DDBJ whole genome shotgun (WGS) entry which is preliminary data.</text>
</comment>
<feature type="repeat" description="ANK" evidence="1">
    <location>
        <begin position="46"/>
        <end position="78"/>
    </location>
</feature>
<dbReference type="PROSITE" id="PS00108">
    <property type="entry name" value="PROTEIN_KINASE_ST"/>
    <property type="match status" value="1"/>
</dbReference>
<dbReference type="PROSITE" id="PS50088">
    <property type="entry name" value="ANK_REPEAT"/>
    <property type="match status" value="5"/>
</dbReference>
<proteinExistence type="predicted"/>
<evidence type="ECO:0000256" key="1">
    <source>
        <dbReference type="PROSITE-ProRule" id="PRU00023"/>
    </source>
</evidence>
<protein>
    <recommendedName>
        <fullName evidence="2">Protein kinase domain-containing protein</fullName>
    </recommendedName>
</protein>
<dbReference type="InterPro" id="IPR011009">
    <property type="entry name" value="Kinase-like_dom_sf"/>
</dbReference>
<dbReference type="InterPro" id="IPR001245">
    <property type="entry name" value="Ser-Thr/Tyr_kinase_cat_dom"/>
</dbReference>
<sequence length="765" mass="85782">MGSIIKDFFGMSKNDKKLLKAAEEGDVTRVLALLEEGANPNYKNEDKQAPLHEASAIGHIDVVKALLDHGAKPDVKDSYRKTPLYRASGAGHLDVVRALLDRGAFANSADKYGQTPLYWAAERGHPNVVKELLTRGAIADMANLDGTTPLHWSSRKGHAEVVNILLAHGASVDLADSDGETPLHKAAKGGQWEIVKILMDAGADMHKTLKDGRTARDLGNSTIRALLDAYDENTNVMSIGSATMVISRASKDIKDMTPDLFKTAKSIFKATLDFQIQRENVLATALMVERIMRQAMRRGQTPAFYANQAPDLHAVMEEIAIFLDASFLSTQTWKLQLDRTQQEAKIQTMGSTLGDLQDRLFHAAEFLGNNFRIQVVGTIEDLRTELGGMVKKMENLDQELQLITNQSELRLQMDGLMELAIQIRRGYEHYEHQVCFKNMQEIVELETQVRDCQQKITDTINIVSQSRPLSISLNAYNIEEWMLSSDDVVYDPSVVSSLLGQGGCGTVYKGSYLGRAVAVKRFDQIQASESAEMENLISREIKAWKDISKEPFILTLIGVCTKIQTPILVSELCETNIRRFVRDWPESLLPMVYQFACGLATLHKANIIHRDLKGDNVLVTYQKTVAIADFGLSRTVTTLVNTRTGVKSSGTLNWMSPEQYLTPRTVTKKSDIWSFGMTLWEILSNNIPFRDCSENEFQTSIFVQENDRPEKPQVLAPELEPLWDLITTCWRLDPNDRPSADEIVNYLKTHYSSQLEATQRIRDIP</sequence>
<dbReference type="SMART" id="SM00220">
    <property type="entry name" value="S_TKc"/>
    <property type="match status" value="1"/>
</dbReference>
<dbReference type="InterPro" id="IPR000719">
    <property type="entry name" value="Prot_kinase_dom"/>
</dbReference>